<dbReference type="UniPathway" id="UPA00340">
    <property type="reaction ID" value="UER00458"/>
</dbReference>
<keyword evidence="5 6" id="KW-0067">ATP-binding</keyword>
<feature type="binding site" evidence="6">
    <location>
        <position position="7"/>
    </location>
    <ligand>
        <name>Mg(2+)</name>
        <dbReference type="ChEBI" id="CHEBI:18420"/>
    </ligand>
</feature>
<evidence type="ECO:0000256" key="5">
    <source>
        <dbReference type="ARBA" id="ARBA00022840"/>
    </source>
</evidence>
<keyword evidence="6" id="KW-0963">Cytoplasm</keyword>
<dbReference type="InterPro" id="IPR000890">
    <property type="entry name" value="Aliphatic_acid_kin_short-chain"/>
</dbReference>
<dbReference type="EC" id="2.7.2.1" evidence="6"/>
<dbReference type="PRINTS" id="PR00471">
    <property type="entry name" value="ACETATEKNASE"/>
</dbReference>
<dbReference type="CDD" id="cd24010">
    <property type="entry name" value="ASKHA_NBD_AcK_PK"/>
    <property type="match status" value="1"/>
</dbReference>
<keyword evidence="6" id="KW-0460">Magnesium</keyword>
<feature type="binding site" evidence="6">
    <location>
        <begin position="327"/>
        <end position="331"/>
    </location>
    <ligand>
        <name>ATP</name>
        <dbReference type="ChEBI" id="CHEBI:30616"/>
    </ligand>
</feature>
<keyword evidence="9" id="KW-1185">Reference proteome</keyword>
<dbReference type="PROSITE" id="PS01076">
    <property type="entry name" value="ACETATE_KINASE_2"/>
    <property type="match status" value="1"/>
</dbReference>
<protein>
    <recommendedName>
        <fullName evidence="6">Acetate kinase</fullName>
        <ecNumber evidence="6">2.7.2.1</ecNumber>
    </recommendedName>
    <alternativeName>
        <fullName evidence="6">Acetokinase</fullName>
    </alternativeName>
</protein>
<dbReference type="OrthoDB" id="9802453at2"/>
<comment type="similarity">
    <text evidence="1 6 7">Belongs to the acetokinase family.</text>
</comment>
<evidence type="ECO:0000256" key="7">
    <source>
        <dbReference type="RuleBase" id="RU003835"/>
    </source>
</evidence>
<feature type="binding site" evidence="6">
    <location>
        <begin position="205"/>
        <end position="209"/>
    </location>
    <ligand>
        <name>ATP</name>
        <dbReference type="ChEBI" id="CHEBI:30616"/>
    </ligand>
</feature>
<dbReference type="Pfam" id="PF00871">
    <property type="entry name" value="Acetate_kinase"/>
    <property type="match status" value="1"/>
</dbReference>
<evidence type="ECO:0000256" key="4">
    <source>
        <dbReference type="ARBA" id="ARBA00022777"/>
    </source>
</evidence>
<comment type="function">
    <text evidence="6">Catalyzes the formation of acetyl phosphate from acetate and ATP. Can also catalyze the reverse reaction.</text>
</comment>
<keyword evidence="3 6" id="KW-0547">Nucleotide-binding</keyword>
<proteinExistence type="inferred from homology"/>
<dbReference type="GO" id="GO:0005524">
    <property type="term" value="F:ATP binding"/>
    <property type="evidence" value="ECO:0007669"/>
    <property type="project" value="UniProtKB-KW"/>
</dbReference>
<dbReference type="PIRSF" id="PIRSF000722">
    <property type="entry name" value="Acetate_prop_kin"/>
    <property type="match status" value="1"/>
</dbReference>
<dbReference type="HAMAP" id="MF_00020">
    <property type="entry name" value="Acetate_kinase"/>
    <property type="match status" value="1"/>
</dbReference>
<evidence type="ECO:0000256" key="1">
    <source>
        <dbReference type="ARBA" id="ARBA00008748"/>
    </source>
</evidence>
<dbReference type="GO" id="GO:0006085">
    <property type="term" value="P:acetyl-CoA biosynthetic process"/>
    <property type="evidence" value="ECO:0007669"/>
    <property type="project" value="UniProtKB-UniRule"/>
</dbReference>
<feature type="site" description="Transition state stabilizer" evidence="6">
    <location>
        <position position="179"/>
    </location>
</feature>
<feature type="site" description="Transition state stabilizer" evidence="6">
    <location>
        <position position="238"/>
    </location>
</feature>
<keyword evidence="2 6" id="KW-0808">Transferase</keyword>
<dbReference type="InterPro" id="IPR004372">
    <property type="entry name" value="Ac/propionate_kinase"/>
</dbReference>
<comment type="cofactor">
    <cofactor evidence="6">
        <name>Mg(2+)</name>
        <dbReference type="ChEBI" id="CHEBI:18420"/>
    </cofactor>
    <cofactor evidence="6">
        <name>Mn(2+)</name>
        <dbReference type="ChEBI" id="CHEBI:29035"/>
    </cofactor>
    <text evidence="6">Mg(2+). Can also accept Mn(2+).</text>
</comment>
<feature type="active site" description="Proton donor/acceptor" evidence="6">
    <location>
        <position position="147"/>
    </location>
</feature>
<dbReference type="AlphaFoldDB" id="A0A516GV32"/>
<comment type="catalytic activity">
    <reaction evidence="6">
        <text>acetate + ATP = acetyl phosphate + ADP</text>
        <dbReference type="Rhea" id="RHEA:11352"/>
        <dbReference type="ChEBI" id="CHEBI:22191"/>
        <dbReference type="ChEBI" id="CHEBI:30089"/>
        <dbReference type="ChEBI" id="CHEBI:30616"/>
        <dbReference type="ChEBI" id="CHEBI:456216"/>
        <dbReference type="EC" id="2.7.2.1"/>
    </reaction>
</comment>
<reference evidence="8 9" key="1">
    <citation type="submission" date="2019-07" db="EMBL/GenBank/DDBJ databases">
        <title>Genome sequencing for Formosa sp. PS13.</title>
        <authorList>
            <person name="Park S.-J."/>
        </authorList>
    </citation>
    <scope>NUCLEOTIDE SEQUENCE [LARGE SCALE GENOMIC DNA]</scope>
    <source>
        <strain evidence="8 9">PS13</strain>
    </source>
</reference>
<dbReference type="PANTHER" id="PTHR21060">
    <property type="entry name" value="ACETATE KINASE"/>
    <property type="match status" value="1"/>
</dbReference>
<dbReference type="Gene3D" id="3.30.420.40">
    <property type="match status" value="2"/>
</dbReference>
<dbReference type="EMBL" id="CP041637">
    <property type="protein sequence ID" value="QDO95379.1"/>
    <property type="molecule type" value="Genomic_DNA"/>
</dbReference>
<evidence type="ECO:0000313" key="8">
    <source>
        <dbReference type="EMBL" id="QDO95379.1"/>
    </source>
</evidence>
<comment type="subcellular location">
    <subcellularLocation>
        <location evidence="6">Cytoplasm</location>
    </subcellularLocation>
</comment>
<dbReference type="NCBIfam" id="TIGR00016">
    <property type="entry name" value="ackA"/>
    <property type="match status" value="1"/>
</dbReference>
<comment type="subunit">
    <text evidence="6">Homodimer.</text>
</comment>
<gene>
    <name evidence="6" type="primary">ackA</name>
    <name evidence="8" type="ORF">FNB79_15845</name>
</gene>
<feature type="binding site" evidence="6">
    <location>
        <position position="90"/>
    </location>
    <ligand>
        <name>substrate</name>
    </ligand>
</feature>
<feature type="binding site" evidence="6">
    <location>
        <begin position="279"/>
        <end position="281"/>
    </location>
    <ligand>
        <name>ATP</name>
        <dbReference type="ChEBI" id="CHEBI:30616"/>
    </ligand>
</feature>
<evidence type="ECO:0000256" key="6">
    <source>
        <dbReference type="HAMAP-Rule" id="MF_00020"/>
    </source>
</evidence>
<dbReference type="InterPro" id="IPR043129">
    <property type="entry name" value="ATPase_NBD"/>
</dbReference>
<dbReference type="InterPro" id="IPR023865">
    <property type="entry name" value="Aliphatic_acid_kinase_CS"/>
</dbReference>
<dbReference type="SUPFAM" id="SSF53067">
    <property type="entry name" value="Actin-like ATPase domain"/>
    <property type="match status" value="2"/>
</dbReference>
<dbReference type="KEGG" id="fop:FNB79_15845"/>
<dbReference type="GO" id="GO:0006083">
    <property type="term" value="P:acetate metabolic process"/>
    <property type="evidence" value="ECO:0007669"/>
    <property type="project" value="TreeGrafter"/>
</dbReference>
<dbReference type="GO" id="GO:0008776">
    <property type="term" value="F:acetate kinase activity"/>
    <property type="evidence" value="ECO:0007669"/>
    <property type="project" value="UniProtKB-UniRule"/>
</dbReference>
<dbReference type="Proteomes" id="UP000319209">
    <property type="component" value="Chromosome"/>
</dbReference>
<evidence type="ECO:0000256" key="2">
    <source>
        <dbReference type="ARBA" id="ARBA00022679"/>
    </source>
</evidence>
<sequence length="400" mass="44017">MKILVINSGSSSIKFQLIEMPSETVVASGLVERIGLEDGAIHYKHLTDKVSLTLPIPNHATGLAEVAKLLMNEKTGVIKDVAEIDLVGHRVVHGGKKFSDPVEVTQEIKDKIRDLFLLAPLHNPPNLDGIEVAEKIFTKSKQIALFDTAFHQTLPAVAYKYAISNKFLTEDNVRVYGFHGLSHKYVTDRAVEILDKPDAKLISIHLGNGCSMTAVKDGQSLDHTLGFGPNDGLIMGTRSGAIDQSVIFFLMDKYNYTKDEIITILSKESGMLGLTGYSDLRDIEAQAEQGNKDCILALEMNAYRVKKFIGAYTAALNGLDAIIFTAGIGENSATIRKMICDQMDYFGIDLDDTLNAERLPNARFINTANSKTKILIVPTNEELEIATECYSLYKEKTVTV</sequence>
<dbReference type="PROSITE" id="PS01075">
    <property type="entry name" value="ACETATE_KINASE_1"/>
    <property type="match status" value="1"/>
</dbReference>
<dbReference type="GO" id="GO:0005737">
    <property type="term" value="C:cytoplasm"/>
    <property type="evidence" value="ECO:0007669"/>
    <property type="project" value="UniProtKB-SubCell"/>
</dbReference>
<dbReference type="GO" id="GO:0000287">
    <property type="term" value="F:magnesium ion binding"/>
    <property type="evidence" value="ECO:0007669"/>
    <property type="project" value="UniProtKB-UniRule"/>
</dbReference>
<feature type="binding site" evidence="6">
    <location>
        <position position="381"/>
    </location>
    <ligand>
        <name>Mg(2+)</name>
        <dbReference type="ChEBI" id="CHEBI:18420"/>
    </ligand>
</feature>
<accession>A0A516GV32</accession>
<comment type="pathway">
    <text evidence="6">Metabolic intermediate biosynthesis; acetyl-CoA biosynthesis; acetyl-CoA from acetate: step 1/2.</text>
</comment>
<keyword evidence="4 6" id="KW-0418">Kinase</keyword>
<keyword evidence="6" id="KW-0479">Metal-binding</keyword>
<dbReference type="PANTHER" id="PTHR21060:SF15">
    <property type="entry name" value="ACETATE KINASE-RELATED"/>
    <property type="match status" value="1"/>
</dbReference>
<evidence type="ECO:0000256" key="3">
    <source>
        <dbReference type="ARBA" id="ARBA00022741"/>
    </source>
</evidence>
<evidence type="ECO:0000313" key="9">
    <source>
        <dbReference type="Proteomes" id="UP000319209"/>
    </source>
</evidence>
<organism evidence="8 9">
    <name type="scientific">Formosa sediminum</name>
    <dbReference type="NCBI Taxonomy" id="2594004"/>
    <lineage>
        <taxon>Bacteria</taxon>
        <taxon>Pseudomonadati</taxon>
        <taxon>Bacteroidota</taxon>
        <taxon>Flavobacteriia</taxon>
        <taxon>Flavobacteriales</taxon>
        <taxon>Flavobacteriaceae</taxon>
        <taxon>Formosa</taxon>
    </lineage>
</organism>
<dbReference type="RefSeq" id="WP_143382285.1">
    <property type="nucleotide sequence ID" value="NZ_CP041637.1"/>
</dbReference>
<feature type="binding site" evidence="6">
    <location>
        <position position="14"/>
    </location>
    <ligand>
        <name>ATP</name>
        <dbReference type="ChEBI" id="CHEBI:30616"/>
    </ligand>
</feature>
<name>A0A516GV32_9FLAO</name>